<evidence type="ECO:0000313" key="2">
    <source>
        <dbReference type="Proteomes" id="UP001320972"/>
    </source>
</evidence>
<organism evidence="1 2">
    <name type="scientific">Natronoglomus mannanivorans</name>
    <dbReference type="NCBI Taxonomy" id="2979990"/>
    <lineage>
        <taxon>Archaea</taxon>
        <taxon>Methanobacteriati</taxon>
        <taxon>Methanobacteriota</taxon>
        <taxon>Stenosarchaea group</taxon>
        <taxon>Halobacteria</taxon>
        <taxon>Halobacteriales</taxon>
        <taxon>Natrialbaceae</taxon>
        <taxon>Natronoglomus</taxon>
    </lineage>
</organism>
<sequence>MITNWVRSVHRLLLVCFLLDVDTLSVKKRIFSVRERWLSKFLWIDTATTQELLKRR</sequence>
<dbReference type="Proteomes" id="UP001320972">
    <property type="component" value="Unassembled WGS sequence"/>
</dbReference>
<dbReference type="EMBL" id="JAOPKB010000019">
    <property type="protein sequence ID" value="MCU4975433.1"/>
    <property type="molecule type" value="Genomic_DNA"/>
</dbReference>
<protein>
    <submittedName>
        <fullName evidence="1">Uncharacterized protein</fullName>
    </submittedName>
</protein>
<name>A0ABT2QKH7_9EURY</name>
<reference evidence="1 2" key="1">
    <citation type="submission" date="2022-09" db="EMBL/GenBank/DDBJ databases">
        <title>Enrichment on poylsaccharides allowed isolation of novel metabolic and taxonomic groups of Haloarchaea.</title>
        <authorList>
            <person name="Sorokin D.Y."/>
            <person name="Elcheninov A.G."/>
            <person name="Khizhniak T.V."/>
            <person name="Kolganova T.V."/>
            <person name="Kublanov I.V."/>
        </authorList>
    </citation>
    <scope>NUCLEOTIDE SEQUENCE [LARGE SCALE GENOMIC DNA]</scope>
    <source>
        <strain evidence="1 2">AArc-m2/3/4</strain>
    </source>
</reference>
<dbReference type="RefSeq" id="WP_338009151.1">
    <property type="nucleotide sequence ID" value="NZ_JAOPKB010000019.1"/>
</dbReference>
<gene>
    <name evidence="1" type="ORF">OB955_22335</name>
</gene>
<accession>A0ABT2QKH7</accession>
<keyword evidence="2" id="KW-1185">Reference proteome</keyword>
<evidence type="ECO:0000313" key="1">
    <source>
        <dbReference type="EMBL" id="MCU4975433.1"/>
    </source>
</evidence>
<comment type="caution">
    <text evidence="1">The sequence shown here is derived from an EMBL/GenBank/DDBJ whole genome shotgun (WGS) entry which is preliminary data.</text>
</comment>
<proteinExistence type="predicted"/>